<sequence length="217" mass="23739">MAEKDQQQVYHPSAPANGEAKSDEESGMVLSELELRRRRRIKCLAYVAAFAVFQIVVILAFSLTVMRVKNPRFRLRSVTVEDLTVGSPNSPSFNMRFNAEVGVKNTNFGDFKFDNSTIITFAYGGTPVGEALIMKGKARFLSTKKLNVTVDAALENASSNSNLGSDINAGLVKLSSHARLSGKVHLMLVFKKKKSVDSSSTMAINLENKAVQDISCD</sequence>
<keyword evidence="2" id="KW-0812">Transmembrane</keyword>
<proteinExistence type="predicted"/>
<feature type="transmembrane region" description="Helical" evidence="2">
    <location>
        <begin position="43"/>
        <end position="66"/>
    </location>
</feature>
<evidence type="ECO:0000256" key="1">
    <source>
        <dbReference type="SAM" id="MobiDB-lite"/>
    </source>
</evidence>
<keyword evidence="2" id="KW-1133">Transmembrane helix</keyword>
<evidence type="ECO:0000313" key="3">
    <source>
        <dbReference type="EMBL" id="KAK9292796.1"/>
    </source>
</evidence>
<gene>
    <name evidence="3" type="ORF">L1049_020776</name>
</gene>
<dbReference type="Proteomes" id="UP001415857">
    <property type="component" value="Unassembled WGS sequence"/>
</dbReference>
<reference evidence="3 4" key="1">
    <citation type="journal article" date="2024" name="Plant J.">
        <title>Genome sequences and population genomics reveal climatic adaptation and genomic divergence between two closely related sweetgum species.</title>
        <authorList>
            <person name="Xu W.Q."/>
            <person name="Ren C.Q."/>
            <person name="Zhang X.Y."/>
            <person name="Comes H.P."/>
            <person name="Liu X.H."/>
            <person name="Li Y.G."/>
            <person name="Kettle C.J."/>
            <person name="Jalonen R."/>
            <person name="Gaisberger H."/>
            <person name="Ma Y.Z."/>
            <person name="Qiu Y.X."/>
        </authorList>
    </citation>
    <scope>NUCLEOTIDE SEQUENCE [LARGE SCALE GENOMIC DNA]</scope>
    <source>
        <strain evidence="3">Hangzhou</strain>
    </source>
</reference>
<dbReference type="PANTHER" id="PTHR31852">
    <property type="entry name" value="LATE EMBRYOGENESIS ABUNDANT (LEA) HYDROXYPROLINE-RICH GLYCOPROTEIN FAMILY"/>
    <property type="match status" value="1"/>
</dbReference>
<comment type="caution">
    <text evidence="3">The sequence shown here is derived from an EMBL/GenBank/DDBJ whole genome shotgun (WGS) entry which is preliminary data.</text>
</comment>
<dbReference type="InterPro" id="IPR055301">
    <property type="entry name" value="Lea14-like_2"/>
</dbReference>
<evidence type="ECO:0000256" key="2">
    <source>
        <dbReference type="SAM" id="Phobius"/>
    </source>
</evidence>
<dbReference type="EMBL" id="JBBPBK010000001">
    <property type="protein sequence ID" value="KAK9292796.1"/>
    <property type="molecule type" value="Genomic_DNA"/>
</dbReference>
<protein>
    <recommendedName>
        <fullName evidence="5">Late embryogenesis abundant protein LEA-2 subgroup domain-containing protein</fullName>
    </recommendedName>
</protein>
<feature type="region of interest" description="Disordered" evidence="1">
    <location>
        <begin position="1"/>
        <end position="23"/>
    </location>
</feature>
<keyword evidence="2" id="KW-0472">Membrane</keyword>
<accession>A0AAP0X6B9</accession>
<dbReference type="AlphaFoldDB" id="A0AAP0X6B9"/>
<keyword evidence="4" id="KW-1185">Reference proteome</keyword>
<organism evidence="3 4">
    <name type="scientific">Liquidambar formosana</name>
    <name type="common">Formosan gum</name>
    <dbReference type="NCBI Taxonomy" id="63359"/>
    <lineage>
        <taxon>Eukaryota</taxon>
        <taxon>Viridiplantae</taxon>
        <taxon>Streptophyta</taxon>
        <taxon>Embryophyta</taxon>
        <taxon>Tracheophyta</taxon>
        <taxon>Spermatophyta</taxon>
        <taxon>Magnoliopsida</taxon>
        <taxon>eudicotyledons</taxon>
        <taxon>Gunneridae</taxon>
        <taxon>Pentapetalae</taxon>
        <taxon>Saxifragales</taxon>
        <taxon>Altingiaceae</taxon>
        <taxon>Liquidambar</taxon>
    </lineage>
</organism>
<evidence type="ECO:0008006" key="5">
    <source>
        <dbReference type="Google" id="ProtNLM"/>
    </source>
</evidence>
<evidence type="ECO:0000313" key="4">
    <source>
        <dbReference type="Proteomes" id="UP001415857"/>
    </source>
</evidence>
<name>A0AAP0X6B9_LIQFO</name>